<feature type="compositionally biased region" description="Acidic residues" evidence="4">
    <location>
        <begin position="320"/>
        <end position="331"/>
    </location>
</feature>
<evidence type="ECO:0000256" key="1">
    <source>
        <dbReference type="ARBA" id="ARBA00022884"/>
    </source>
</evidence>
<gene>
    <name evidence="6" type="ORF">QYM36_000095</name>
</gene>
<dbReference type="InterPro" id="IPR006630">
    <property type="entry name" value="La_HTH"/>
</dbReference>
<comment type="caution">
    <text evidence="6">The sequence shown here is derived from an EMBL/GenBank/DDBJ whole genome shotgun (WGS) entry which is preliminary data.</text>
</comment>
<dbReference type="Proteomes" id="UP001187531">
    <property type="component" value="Unassembled WGS sequence"/>
</dbReference>
<dbReference type="PROSITE" id="PS50961">
    <property type="entry name" value="HTH_LA"/>
    <property type="match status" value="1"/>
</dbReference>
<feature type="region of interest" description="Disordered" evidence="4">
    <location>
        <begin position="1"/>
        <end position="288"/>
    </location>
</feature>
<name>A0AA88LIY2_ARTSF</name>
<dbReference type="GO" id="GO:0010494">
    <property type="term" value="C:cytoplasmic stress granule"/>
    <property type="evidence" value="ECO:0007669"/>
    <property type="project" value="TreeGrafter"/>
</dbReference>
<feature type="compositionally biased region" description="Basic residues" evidence="4">
    <location>
        <begin position="427"/>
        <end position="437"/>
    </location>
</feature>
<evidence type="ECO:0000256" key="4">
    <source>
        <dbReference type="SAM" id="MobiDB-lite"/>
    </source>
</evidence>
<keyword evidence="7" id="KW-1185">Reference proteome</keyword>
<dbReference type="AlphaFoldDB" id="A0AA88LIY2"/>
<evidence type="ECO:0000256" key="3">
    <source>
        <dbReference type="PROSITE-ProRule" id="PRU00332"/>
    </source>
</evidence>
<dbReference type="EMBL" id="JAVRJZ010000002">
    <property type="protein sequence ID" value="KAK2725486.1"/>
    <property type="molecule type" value="Genomic_DNA"/>
</dbReference>
<dbReference type="InterPro" id="IPR036388">
    <property type="entry name" value="WH-like_DNA-bd_sf"/>
</dbReference>
<keyword evidence="1 3" id="KW-0694">RNA-binding</keyword>
<dbReference type="GO" id="GO:0005829">
    <property type="term" value="C:cytosol"/>
    <property type="evidence" value="ECO:0007669"/>
    <property type="project" value="TreeGrafter"/>
</dbReference>
<feature type="compositionally biased region" description="Basic and acidic residues" evidence="4">
    <location>
        <begin position="218"/>
        <end position="231"/>
    </location>
</feature>
<protein>
    <recommendedName>
        <fullName evidence="2">La-related protein 1</fullName>
    </recommendedName>
</protein>
<dbReference type="GO" id="GO:0008187">
    <property type="term" value="F:poly-pyrimidine tract binding"/>
    <property type="evidence" value="ECO:0007669"/>
    <property type="project" value="UniProtKB-ARBA"/>
</dbReference>
<dbReference type="GO" id="GO:0045727">
    <property type="term" value="P:positive regulation of translation"/>
    <property type="evidence" value="ECO:0007669"/>
    <property type="project" value="TreeGrafter"/>
</dbReference>
<dbReference type="Gene3D" id="1.10.10.10">
    <property type="entry name" value="Winged helix-like DNA-binding domain superfamily/Winged helix DNA-binding domain"/>
    <property type="match status" value="1"/>
</dbReference>
<dbReference type="InterPro" id="IPR045180">
    <property type="entry name" value="La_dom_prot"/>
</dbReference>
<feature type="compositionally biased region" description="Basic and acidic residues" evidence="4">
    <location>
        <begin position="13"/>
        <end position="33"/>
    </location>
</feature>
<feature type="compositionally biased region" description="Basic and acidic residues" evidence="4">
    <location>
        <begin position="176"/>
        <end position="199"/>
    </location>
</feature>
<organism evidence="6 7">
    <name type="scientific">Artemia franciscana</name>
    <name type="common">Brine shrimp</name>
    <name type="synonym">Artemia sanfranciscana</name>
    <dbReference type="NCBI Taxonomy" id="6661"/>
    <lineage>
        <taxon>Eukaryota</taxon>
        <taxon>Metazoa</taxon>
        <taxon>Ecdysozoa</taxon>
        <taxon>Arthropoda</taxon>
        <taxon>Crustacea</taxon>
        <taxon>Branchiopoda</taxon>
        <taxon>Anostraca</taxon>
        <taxon>Artemiidae</taxon>
        <taxon>Artemia</taxon>
    </lineage>
</organism>
<feature type="domain" description="HTH La-type RNA-binding" evidence="5">
    <location>
        <begin position="491"/>
        <end position="582"/>
    </location>
</feature>
<accession>A0AA88LIY2</accession>
<feature type="region of interest" description="Disordered" evidence="4">
    <location>
        <begin position="320"/>
        <end position="442"/>
    </location>
</feature>
<sequence length="679" mass="76210">MTSYASIVGPAQAEEHQQEPVKVKPEVTVKETENYANGTSSSQDEHWEEVKGKAKKEIRSKQKSRMNDRQGRGYRRYDQPKKSENGIKKGETNVKKSVPEGERSVNEDAKASESELDESEKATEQKQIKPFIPAPPPSVNPWTKRQTEANVPKRTMSPKKVLPPSSQQVVYVGSKSKNEVPKEPKKIIETKPEISKSSEAKSAVANLKDWPQLGAVKAEAKEQAKPQETKQPEVVPPQQPKVVPPQQPTVKEIVPPQHPTIKEIVPPQQPTVKEIVPPQQPTVKEIVPPQQPTIKEIVPLLIPLPKLSLDNPSSIAWDSIVEEEEALEEGEIPPTPPRHVVPVENPAPSFAKNTEAKRVTGKPLQKKGSIDENKENKGAPKKKGPKQRWKPLNIEPGNSRIGKEKSGRRRKRDSIYDSDDYEPRASKPAKSRSKQKQKGSAATTTIFSMRLEDYLGLPATYAPVPDYGTPETPFVTPFISPYYMPAVFVPPSSESYVKDLCRRQIEYYFSDENLQKDFFLRRRMDSEGYLPVSLIASFHRVQALTQDVSLVIQSIKDSGALELRDGVKVRTRANPTKWPILEEVQRQDGHSVAKVAPKAEKTEKSAKELVNESTNSQMESTINPIPQVPDSMKVKETIELPQKPEEPSVKQNIEELEHQKLPKKLSTEEWIEVGIMKSC</sequence>
<evidence type="ECO:0000313" key="7">
    <source>
        <dbReference type="Proteomes" id="UP001187531"/>
    </source>
</evidence>
<evidence type="ECO:0000313" key="6">
    <source>
        <dbReference type="EMBL" id="KAK2725486.1"/>
    </source>
</evidence>
<dbReference type="SMART" id="SM00715">
    <property type="entry name" value="LA"/>
    <property type="match status" value="1"/>
</dbReference>
<dbReference type="InterPro" id="IPR036390">
    <property type="entry name" value="WH_DNA-bd_sf"/>
</dbReference>
<dbReference type="FunFam" id="1.10.10.10:FF:000131">
    <property type="entry name" value="la-related protein 1B isoform X2"/>
    <property type="match status" value="1"/>
</dbReference>
<dbReference type="PANTHER" id="PTHR22792:SF132">
    <property type="entry name" value="LA-RELATED PROTEIN 1"/>
    <property type="match status" value="1"/>
</dbReference>
<feature type="compositionally biased region" description="Basic and acidic residues" evidence="4">
    <location>
        <begin position="368"/>
        <end position="378"/>
    </location>
</feature>
<evidence type="ECO:0000256" key="2">
    <source>
        <dbReference type="ARBA" id="ARBA00072183"/>
    </source>
</evidence>
<reference evidence="6" key="1">
    <citation type="submission" date="2023-07" db="EMBL/GenBank/DDBJ databases">
        <title>Chromosome-level genome assembly of Artemia franciscana.</title>
        <authorList>
            <person name="Jo E."/>
        </authorList>
    </citation>
    <scope>NUCLEOTIDE SEQUENCE</scope>
    <source>
        <tissue evidence="6">Whole body</tissue>
    </source>
</reference>
<dbReference type="SUPFAM" id="SSF46785">
    <property type="entry name" value="Winged helix' DNA-binding domain"/>
    <property type="match status" value="1"/>
</dbReference>
<feature type="compositionally biased region" description="Basic residues" evidence="4">
    <location>
        <begin position="379"/>
        <end position="389"/>
    </location>
</feature>
<proteinExistence type="predicted"/>
<dbReference type="PANTHER" id="PTHR22792">
    <property type="entry name" value="LUPUS LA PROTEIN-RELATED"/>
    <property type="match status" value="1"/>
</dbReference>
<dbReference type="Pfam" id="PF05383">
    <property type="entry name" value="La"/>
    <property type="match status" value="1"/>
</dbReference>
<evidence type="ECO:0000259" key="5">
    <source>
        <dbReference type="PROSITE" id="PS50961"/>
    </source>
</evidence>
<feature type="compositionally biased region" description="Basic and acidic residues" evidence="4">
    <location>
        <begin position="43"/>
        <end position="127"/>
    </location>
</feature>
<feature type="compositionally biased region" description="Pro residues" evidence="4">
    <location>
        <begin position="234"/>
        <end position="247"/>
    </location>
</feature>